<protein>
    <recommendedName>
        <fullName evidence="3">PemK-like protein</fullName>
    </recommendedName>
</protein>
<accession>A0A9D1HPI1</accession>
<sequence length="175" mass="20552">MSVYDDLFEIGRSLDHIEKTGMYDVEKYSCSLKHLTSQLEYFYCHLVPNGTGQSSSTFYHLHYRPKVHELAYFNIGRGFPKELMDGHWCYILKDLGYKMLVVPCTSIKENSKPCHPLFEMDIDVLMDHKKTRSRIQLSDIRSIDIQRLDVRKKFCEVLTDRQTILAFIQSNLFDA</sequence>
<evidence type="ECO:0000313" key="1">
    <source>
        <dbReference type="EMBL" id="HIU14333.1"/>
    </source>
</evidence>
<dbReference type="Proteomes" id="UP000824175">
    <property type="component" value="Unassembled WGS sequence"/>
</dbReference>
<organism evidence="1 2">
    <name type="scientific">Candidatus Fimiplasma intestinipullorum</name>
    <dbReference type="NCBI Taxonomy" id="2840825"/>
    <lineage>
        <taxon>Bacteria</taxon>
        <taxon>Bacillati</taxon>
        <taxon>Bacillota</taxon>
        <taxon>Clostridia</taxon>
        <taxon>Eubacteriales</taxon>
        <taxon>Candidatus Fimiplasma</taxon>
    </lineage>
</organism>
<dbReference type="EMBL" id="DVMJ01000082">
    <property type="protein sequence ID" value="HIU14333.1"/>
    <property type="molecule type" value="Genomic_DNA"/>
</dbReference>
<reference evidence="1" key="2">
    <citation type="journal article" date="2021" name="PeerJ">
        <title>Extensive microbial diversity within the chicken gut microbiome revealed by metagenomics and culture.</title>
        <authorList>
            <person name="Gilroy R."/>
            <person name="Ravi A."/>
            <person name="Getino M."/>
            <person name="Pursley I."/>
            <person name="Horton D.L."/>
            <person name="Alikhan N.F."/>
            <person name="Baker D."/>
            <person name="Gharbi K."/>
            <person name="Hall N."/>
            <person name="Watson M."/>
            <person name="Adriaenssens E.M."/>
            <person name="Foster-Nyarko E."/>
            <person name="Jarju S."/>
            <person name="Secka A."/>
            <person name="Antonio M."/>
            <person name="Oren A."/>
            <person name="Chaudhuri R.R."/>
            <person name="La Ragione R."/>
            <person name="Hildebrand F."/>
            <person name="Pallen M.J."/>
        </authorList>
    </citation>
    <scope>NUCLEOTIDE SEQUENCE</scope>
    <source>
        <strain evidence="1">CHK195-11698</strain>
    </source>
</reference>
<comment type="caution">
    <text evidence="1">The sequence shown here is derived from an EMBL/GenBank/DDBJ whole genome shotgun (WGS) entry which is preliminary data.</text>
</comment>
<dbReference type="AlphaFoldDB" id="A0A9D1HPI1"/>
<name>A0A9D1HPI1_9FIRM</name>
<gene>
    <name evidence="1" type="ORF">IAD15_09730</name>
</gene>
<evidence type="ECO:0000313" key="2">
    <source>
        <dbReference type="Proteomes" id="UP000824175"/>
    </source>
</evidence>
<proteinExistence type="predicted"/>
<reference evidence="1" key="1">
    <citation type="submission" date="2020-10" db="EMBL/GenBank/DDBJ databases">
        <authorList>
            <person name="Gilroy R."/>
        </authorList>
    </citation>
    <scope>NUCLEOTIDE SEQUENCE</scope>
    <source>
        <strain evidence="1">CHK195-11698</strain>
    </source>
</reference>
<evidence type="ECO:0008006" key="3">
    <source>
        <dbReference type="Google" id="ProtNLM"/>
    </source>
</evidence>